<dbReference type="OMA" id="WKEHTGE"/>
<comment type="function">
    <text evidence="4">Chaperone protein which promotes assembly of the 20S proteasome as part of a heterodimer with PSMG1.</text>
</comment>
<keyword evidence="2 4" id="KW-0143">Chaperone</keyword>
<dbReference type="OrthoDB" id="10260712at2759"/>
<evidence type="ECO:0000256" key="4">
    <source>
        <dbReference type="PIRNR" id="PIRNR010044"/>
    </source>
</evidence>
<evidence type="ECO:0000256" key="2">
    <source>
        <dbReference type="ARBA" id="ARBA00023186"/>
    </source>
</evidence>
<dbReference type="GO" id="GO:0005634">
    <property type="term" value="C:nucleus"/>
    <property type="evidence" value="ECO:0000318"/>
    <property type="project" value="GO_Central"/>
</dbReference>
<dbReference type="PANTHER" id="PTHR12970">
    <property type="entry name" value="PROTEASOME ASSEMBLY CHAPERONE 2"/>
    <property type="match status" value="1"/>
</dbReference>
<dbReference type="InterPro" id="IPR019151">
    <property type="entry name" value="Proteasome_assmbl_chaperone_2"/>
</dbReference>
<dbReference type="PIRSF" id="PIRSF010044">
    <property type="entry name" value="UCP010044"/>
    <property type="match status" value="1"/>
</dbReference>
<name>A0A7M7G0Q6_STRPU</name>
<dbReference type="EnsemblMetazoa" id="XM_001180414">
    <property type="protein sequence ID" value="XP_001180414"/>
    <property type="gene ID" value="LOC752873"/>
</dbReference>
<comment type="similarity">
    <text evidence="3 4">Belongs to the PSMG2 family.</text>
</comment>
<dbReference type="Gene3D" id="3.40.50.10900">
    <property type="entry name" value="PAC-like subunit"/>
    <property type="match status" value="2"/>
</dbReference>
<evidence type="ECO:0000256" key="1">
    <source>
        <dbReference type="ARBA" id="ARBA00019186"/>
    </source>
</evidence>
<reference evidence="6" key="1">
    <citation type="submission" date="2015-02" db="EMBL/GenBank/DDBJ databases">
        <title>Genome sequencing for Strongylocentrotus purpuratus.</title>
        <authorList>
            <person name="Murali S."/>
            <person name="Liu Y."/>
            <person name="Vee V."/>
            <person name="English A."/>
            <person name="Wang M."/>
            <person name="Skinner E."/>
            <person name="Han Y."/>
            <person name="Muzny D.M."/>
            <person name="Worley K.C."/>
            <person name="Gibbs R.A."/>
        </authorList>
    </citation>
    <scope>NUCLEOTIDE SEQUENCE</scope>
</reference>
<dbReference type="GO" id="GO:0005829">
    <property type="term" value="C:cytosol"/>
    <property type="evidence" value="ECO:0000318"/>
    <property type="project" value="GO_Central"/>
</dbReference>
<dbReference type="RefSeq" id="XP_001180414.3">
    <property type="nucleotide sequence ID" value="XM_001180414.3"/>
</dbReference>
<proteinExistence type="inferred from homology"/>
<accession>A0A7M7G0Q6</accession>
<dbReference type="Pfam" id="PF09754">
    <property type="entry name" value="PAC2"/>
    <property type="match status" value="1"/>
</dbReference>
<dbReference type="InterPro" id="IPR016562">
    <property type="entry name" value="Proteasome_assmbl_chp_2_euk"/>
</dbReference>
<evidence type="ECO:0000256" key="3">
    <source>
        <dbReference type="ARBA" id="ARBA00025745"/>
    </source>
</evidence>
<dbReference type="PANTHER" id="PTHR12970:SF1">
    <property type="entry name" value="PROTEASOME ASSEMBLY CHAPERONE 2"/>
    <property type="match status" value="1"/>
</dbReference>
<reference evidence="5" key="2">
    <citation type="submission" date="2021-01" db="UniProtKB">
        <authorList>
            <consortium name="EnsemblMetazoa"/>
        </authorList>
    </citation>
    <scope>IDENTIFICATION</scope>
</reference>
<dbReference type="Proteomes" id="UP000007110">
    <property type="component" value="Unassembled WGS sequence"/>
</dbReference>
<dbReference type="FunCoup" id="A0A7M7G0Q6">
    <property type="interactions" value="1536"/>
</dbReference>
<dbReference type="AlphaFoldDB" id="A0A7M7G0Q6"/>
<dbReference type="GeneID" id="752873"/>
<evidence type="ECO:0000313" key="5">
    <source>
        <dbReference type="EnsemblMetazoa" id="XP_001180414"/>
    </source>
</evidence>
<organism evidence="5 6">
    <name type="scientific">Strongylocentrotus purpuratus</name>
    <name type="common">Purple sea urchin</name>
    <dbReference type="NCBI Taxonomy" id="7668"/>
    <lineage>
        <taxon>Eukaryota</taxon>
        <taxon>Metazoa</taxon>
        <taxon>Echinodermata</taxon>
        <taxon>Eleutherozoa</taxon>
        <taxon>Echinozoa</taxon>
        <taxon>Echinoidea</taxon>
        <taxon>Euechinoidea</taxon>
        <taxon>Echinacea</taxon>
        <taxon>Camarodonta</taxon>
        <taxon>Echinidea</taxon>
        <taxon>Strongylocentrotidae</taxon>
        <taxon>Strongylocentrotus</taxon>
    </lineage>
</organism>
<dbReference type="KEGG" id="spu:752873"/>
<dbReference type="InParanoid" id="A0A7M7G0Q6"/>
<dbReference type="CTD" id="56984"/>
<evidence type="ECO:0000313" key="6">
    <source>
        <dbReference type="Proteomes" id="UP000007110"/>
    </source>
</evidence>
<keyword evidence="6" id="KW-1185">Reference proteome</keyword>
<comment type="subunit">
    <text evidence="4">Forms a heterodimer with PSMG1.</text>
</comment>
<protein>
    <recommendedName>
        <fullName evidence="1 4">Proteasome assembly chaperone 2</fullName>
    </recommendedName>
</protein>
<sequence>MYFNSVGVPECPNWTGFSLIMPAVSVGNIGQLTCDLLINTLKLTKMGCFSDQSLQPLCGNDAFHSTGIAAGKLVTSAEVFESQEKKIVVIQQRAALVQGRAGEFRRKLIEWIKEKGFSRVILITSCFAYEKTDAIIQSNTCRYLMTPSLEAKKDEFVSNLLKYPQLEKKPAEEGLELPRQPDDIPEAARDIRLSGGGIAKKLFIDCCKEDVPMAVLLLFCAEGDNTPHAMMMASFTNALLHLIPEPTKLPAGTPPWKAMWRPPASWTMLFGGPVDPTIY</sequence>
<dbReference type="InterPro" id="IPR038389">
    <property type="entry name" value="PSMG2_sf"/>
</dbReference>
<dbReference type="GO" id="GO:0043248">
    <property type="term" value="P:proteasome assembly"/>
    <property type="evidence" value="ECO:0000318"/>
    <property type="project" value="GO_Central"/>
</dbReference>